<dbReference type="InterPro" id="IPR050708">
    <property type="entry name" value="T6SS_VgrG/RHS"/>
</dbReference>
<organism evidence="1 2">
    <name type="scientific">Bacteroides faecalis</name>
    <dbReference type="NCBI Taxonomy" id="2447885"/>
    <lineage>
        <taxon>Bacteria</taxon>
        <taxon>Pseudomonadati</taxon>
        <taxon>Bacteroidota</taxon>
        <taxon>Bacteroidia</taxon>
        <taxon>Bacteroidales</taxon>
        <taxon>Bacteroidaceae</taxon>
        <taxon>Bacteroides</taxon>
    </lineage>
</organism>
<dbReference type="PANTHER" id="PTHR32305">
    <property type="match status" value="1"/>
</dbReference>
<dbReference type="PANTHER" id="PTHR32305:SF15">
    <property type="entry name" value="PROTEIN RHSA-RELATED"/>
    <property type="match status" value="1"/>
</dbReference>
<dbReference type="AlphaFoldDB" id="A0A401M1Y2"/>
<protein>
    <recommendedName>
        <fullName evidence="3">RHS repeat-associated core domain-containing protein</fullName>
    </recommendedName>
</protein>
<comment type="caution">
    <text evidence="1">The sequence shown here is derived from an EMBL/GenBank/DDBJ whole genome shotgun (WGS) entry which is preliminary data.</text>
</comment>
<sequence length="707" mass="78016">MSVNYYDRYSFIGSNGIPSGAATAYEKVAGYDKLRTEGVKGLLTGTLTAKISGNGTVSGYLYSVMYYDERGRMIQQRGNNSLGGEDKIFTAYDFPGNPTQVRKVHTVGSDTRTEVYTHTYDPAERLLKTTYQLDNAAAVTLVDNTYDEVGRLKSDRRNGNARLKTEYAYNIRSWTKSITGTLFSQTLNYQEAITGNTPCYNGNISSMLWKAGTETSQRGYRFTYDELSRLKDALYGEGATLASNTNRFNEQITAYDKMGNILGLKRYGQTDANSYGLIDNLTLTYNGNRLQAVKDVATSSVYGNGTEFKDNSNQTVEYAYDKNGNLTKDLNKNISSIGYNFLNLPNQVIFAGGNSVLYEYAADGTKLRTVHKTGATTLTTDYCGNAIYENGVLKMLLNDAGYVSFPDRKVHFYLKDHQGNTRVVADKDGNVEERNNYYPFGGTFTSTNNVQPFKYNGKELDQKNGLNWYDYGARHYDAAIGRWHAIDPKCEKYNYLSPYVYCNNGPIDKIDPTGEDWYRDNNGNYRWIEGDEEIEGYERLGSSVSISLGDGLYLNAYQNGGIIANQAVNAFDLISGSGKLQKQFLGNQSPLSEDSKSALFNGLTSRGVDAIARPVGEFLVEQGTVLLGGKLLSLGIGKLVGQFASKSSSSIAQAAEASSIGNEAAVGTHSVYTGVDASGTVRYVGITGRDPSVRFLEHCIRERQEVH</sequence>
<dbReference type="RefSeq" id="WP_235016925.1">
    <property type="nucleotide sequence ID" value="NZ_BHWB01000050.1"/>
</dbReference>
<dbReference type="Proteomes" id="UP000288079">
    <property type="component" value="Unassembled WGS sequence"/>
</dbReference>
<reference evidence="1 2" key="1">
    <citation type="submission" date="2018-10" db="EMBL/GenBank/DDBJ databases">
        <title>Draft Genome Sequence of Bacteroides sp. KCTC 15687.</title>
        <authorList>
            <person name="Yu S.Y."/>
            <person name="Kim J.S."/>
            <person name="Oh B.S."/>
            <person name="Park S.H."/>
            <person name="Kang S.W."/>
            <person name="Park J.E."/>
            <person name="Choi S.H."/>
            <person name="Han K.I."/>
            <person name="Lee K.C."/>
            <person name="Eom M.K."/>
            <person name="Suh M.K."/>
            <person name="Lee D.H."/>
            <person name="Yoon H."/>
            <person name="Kim B."/>
            <person name="Yang S.J."/>
            <person name="Lee J.S."/>
            <person name="Lee J.H."/>
        </authorList>
    </citation>
    <scope>NUCLEOTIDE SEQUENCE [LARGE SCALE GENOMIC DNA]</scope>
    <source>
        <strain evidence="1 2">KCTC 15687</strain>
    </source>
</reference>
<gene>
    <name evidence="1" type="ORF">KGMB02408_47940</name>
</gene>
<keyword evidence="2" id="KW-1185">Reference proteome</keyword>
<dbReference type="EMBL" id="BHWB01000050">
    <property type="protein sequence ID" value="GCB37849.1"/>
    <property type="molecule type" value="Genomic_DNA"/>
</dbReference>
<proteinExistence type="predicted"/>
<evidence type="ECO:0000313" key="2">
    <source>
        <dbReference type="Proteomes" id="UP000288079"/>
    </source>
</evidence>
<dbReference type="NCBIfam" id="TIGR03696">
    <property type="entry name" value="Rhs_assc_core"/>
    <property type="match status" value="1"/>
</dbReference>
<name>A0A401M1Y2_9BACE</name>
<dbReference type="InterPro" id="IPR022385">
    <property type="entry name" value="Rhs_assc_core"/>
</dbReference>
<accession>A0A401M1Y2</accession>
<evidence type="ECO:0000313" key="1">
    <source>
        <dbReference type="EMBL" id="GCB37849.1"/>
    </source>
</evidence>
<dbReference type="Gene3D" id="2.180.10.10">
    <property type="entry name" value="RHS repeat-associated core"/>
    <property type="match status" value="1"/>
</dbReference>
<evidence type="ECO:0008006" key="3">
    <source>
        <dbReference type="Google" id="ProtNLM"/>
    </source>
</evidence>